<dbReference type="PaxDb" id="1198114-AciX9_2449"/>
<proteinExistence type="predicted"/>
<dbReference type="InterPro" id="IPR011749">
    <property type="entry name" value="CHP02243"/>
</dbReference>
<dbReference type="RefSeq" id="WP_013580800.1">
    <property type="nucleotide sequence ID" value="NC_015064.1"/>
</dbReference>
<dbReference type="EMBL" id="CP002480">
    <property type="protein sequence ID" value="ADW69484.1"/>
    <property type="molecule type" value="Genomic_DNA"/>
</dbReference>
<dbReference type="KEGG" id="acm:AciX9_2449"/>
<dbReference type="Proteomes" id="UP000000343">
    <property type="component" value="Chromosome"/>
</dbReference>
<gene>
    <name evidence="1" type="ordered locus">AciX9_2449</name>
</gene>
<accession>E8X5D7</accession>
<evidence type="ECO:0000313" key="2">
    <source>
        <dbReference type="Proteomes" id="UP000000343"/>
    </source>
</evidence>
<reference evidence="2" key="1">
    <citation type="submission" date="2011-01" db="EMBL/GenBank/DDBJ databases">
        <title>Complete sequence of chromosome of Acidobacterium sp. MP5ACTX9.</title>
        <authorList>
            <consortium name="US DOE Joint Genome Institute"/>
            <person name="Lucas S."/>
            <person name="Copeland A."/>
            <person name="Lapidus A."/>
            <person name="Cheng J.-F."/>
            <person name="Goodwin L."/>
            <person name="Pitluck S."/>
            <person name="Teshima H."/>
            <person name="Detter J.C."/>
            <person name="Han C."/>
            <person name="Tapia R."/>
            <person name="Land M."/>
            <person name="Hauser L."/>
            <person name="Kyrpides N."/>
            <person name="Ivanova N."/>
            <person name="Ovchinnikova G."/>
            <person name="Pagani I."/>
            <person name="Rawat S.R."/>
            <person name="Mannisto M."/>
            <person name="Haggblom M.M."/>
            <person name="Woyke T."/>
        </authorList>
    </citation>
    <scope>NUCLEOTIDE SEQUENCE [LARGE SCALE GENOMIC DNA]</scope>
    <source>
        <strain evidence="2">MP5ACTX9</strain>
    </source>
</reference>
<dbReference type="Gene3D" id="3.30.300.200">
    <property type="match status" value="1"/>
</dbReference>
<dbReference type="OrthoDB" id="9796131at2"/>
<dbReference type="AlphaFoldDB" id="E8X5D7"/>
<keyword evidence="2" id="KW-1185">Reference proteome</keyword>
<dbReference type="eggNOG" id="COG3299">
    <property type="taxonomic scope" value="Bacteria"/>
</dbReference>
<sequence>MIYTCCDARRRAVLAGQTAINAIDFLDVVNDPSMPAAQRQRTLNVHFLHPLTPDQIKPANIVISGGERITGIKVVSATVASELSPGGNPRILVVVVNTAGDFSPYQLQLVQPNDPTEPPAGFDPVLSAIEFSFKAACPNTLDCQPESACSPSAVAPPAISYLAKDYTSFRTLLLDRMATVIPAWTERHPADVGVMLVELLAYLGDNLSYQQDATYTESYLQTARRRTSVRRHVRLVDYPMSDGCNARTWIHFETGDGIAGVTVPAGTELLTAGSSPTTVLDVASQEYKQALAENPVIFETMEPVTVRTAHNRLPLYTWGDRECCLPAGSTGADLEGAYPDLQIGDVLLLVEEKGPLTGATADADPSHRYPVRLTAITQRIDPIGGQFDDPQTNAPTIVTHVDWGRDDALPAPLCVTNTVGGTFLSGISAAWGNIALADHGFTVRGEALPPVPAANPALTVQAPPADWCGTDSTAIVRPVRYNPTLAQSPLTFADPYSPASTSAGVPSAAQALQRQESLITAQITSLTQTDGGRPWSVQPTLLRSVGSANNFVAEVEDDGSASLRFGDGTFGSAPTTGTSFQATYRVGNGTAGNVGAGTLVRLATDTGSVLLGAGVILSVTNPLAGMGGEDPETLDEVRLRAPQAFRAQERAVTPEDYGTMAVRVDPLLQRGTGTLRWTGSWQTVFVSVDPQDSETLNDSRRAAIANGLELYRMAGQDVDVQPPVYVSLELKLSVCVQQGYQSAHVEAALRNVLSNCSLPDGSRGLFHPDNFTFGQTVYLSPIYAAVQDTPGVASVTVKRFARQGKATTDAVSAGKLTLGRLEIARLANDPDYPEHGQFTLHMKGGS</sequence>
<organism evidence="2">
    <name type="scientific">Granulicella tundricola (strain ATCC BAA-1859 / DSM 23138 / MP5ACTX9)</name>
    <dbReference type="NCBI Taxonomy" id="1198114"/>
    <lineage>
        <taxon>Bacteria</taxon>
        <taxon>Pseudomonadati</taxon>
        <taxon>Acidobacteriota</taxon>
        <taxon>Terriglobia</taxon>
        <taxon>Terriglobales</taxon>
        <taxon>Acidobacteriaceae</taxon>
        <taxon>Granulicella</taxon>
    </lineage>
</organism>
<evidence type="ECO:0000313" key="1">
    <source>
        <dbReference type="EMBL" id="ADW69484.1"/>
    </source>
</evidence>
<dbReference type="STRING" id="1198114.AciX9_2449"/>
<name>E8X5D7_GRATM</name>
<protein>
    <submittedName>
        <fullName evidence="1">Uncharacterized protein</fullName>
    </submittedName>
</protein>
<dbReference type="NCBIfam" id="TIGR02243">
    <property type="entry name" value="putative baseplate assembly protein"/>
    <property type="match status" value="1"/>
</dbReference>
<dbReference type="HOGENOM" id="CLU_008328_0_0_0"/>